<evidence type="ECO:0000259" key="2">
    <source>
        <dbReference type="PROSITE" id="PS50132"/>
    </source>
</evidence>
<feature type="transmembrane region" description="Helical" evidence="1">
    <location>
        <begin position="16"/>
        <end position="37"/>
    </location>
</feature>
<reference evidence="3" key="1">
    <citation type="submission" date="2022-07" db="EMBL/GenBank/DDBJ databases">
        <title>Phylogenomic reconstructions and comparative analyses of Kickxellomycotina fungi.</title>
        <authorList>
            <person name="Reynolds N.K."/>
            <person name="Stajich J.E."/>
            <person name="Barry K."/>
            <person name="Grigoriev I.V."/>
            <person name="Crous P."/>
            <person name="Smith M.E."/>
        </authorList>
    </citation>
    <scope>NUCLEOTIDE SEQUENCE</scope>
    <source>
        <strain evidence="3">RSA 567</strain>
    </source>
</reference>
<evidence type="ECO:0000313" key="3">
    <source>
        <dbReference type="EMBL" id="KAJ1981531.1"/>
    </source>
</evidence>
<comment type="caution">
    <text evidence="3">The sequence shown here is derived from an EMBL/GenBank/DDBJ whole genome shotgun (WGS) entry which is preliminary data.</text>
</comment>
<dbReference type="OrthoDB" id="196547at2759"/>
<feature type="domain" description="RGS" evidence="2">
    <location>
        <begin position="476"/>
        <end position="537"/>
    </location>
</feature>
<feature type="transmembrane region" description="Helical" evidence="1">
    <location>
        <begin position="79"/>
        <end position="100"/>
    </location>
</feature>
<dbReference type="Proteomes" id="UP001151582">
    <property type="component" value="Unassembled WGS sequence"/>
</dbReference>
<name>A0A9W8B4Y2_9FUNG</name>
<keyword evidence="1" id="KW-1133">Transmembrane helix</keyword>
<dbReference type="SUPFAM" id="SSF48097">
    <property type="entry name" value="Regulator of G-protein signaling, RGS"/>
    <property type="match status" value="1"/>
</dbReference>
<feature type="transmembrane region" description="Helical" evidence="1">
    <location>
        <begin position="242"/>
        <end position="264"/>
    </location>
</feature>
<evidence type="ECO:0000256" key="1">
    <source>
        <dbReference type="SAM" id="Phobius"/>
    </source>
</evidence>
<dbReference type="InterPro" id="IPR036305">
    <property type="entry name" value="RGS_sf"/>
</dbReference>
<gene>
    <name evidence="3" type="ORF">H4R34_002042</name>
</gene>
<dbReference type="InterPro" id="IPR016137">
    <property type="entry name" value="RGS"/>
</dbReference>
<accession>A0A9W8B4Y2</accession>
<keyword evidence="4" id="KW-1185">Reference proteome</keyword>
<dbReference type="Gene3D" id="1.10.167.10">
    <property type="entry name" value="Regulator of G-protein Signalling 4, domain 2"/>
    <property type="match status" value="1"/>
</dbReference>
<sequence length="541" mass="61587">MAIEYSDSKFQRIRPILYLSTTGVYAVFVLLTTVFYFRRVVGLDNRPKLLLLINILSSLCLCITIGLTNGLRSDMPCSINLWCYYFFGTLWWVSFLARTIHLSFLSQSSRAKLHVQELTNDGPDPANYLDSTTSLAPPGENPNFVMDILTRRFTWIRLKYFMSERTMLYATISCELVVLIYCLVVQLVSPRFRPGSDHKTCGLEIEFYPLYGSLAFLLVFVCPIILLCLWSLEDAFGIRRDMIITIAMAYVMFPLFFTMDSAILHPYAQYFGGSVFIMVGLAVIHVVTVVVPLVASFHTRSKIGFGNTMADAHYHWEDMQRILASTLQAERLKAFASTCFSSELMLFLEDYQRLKKRIYPILCSGNRGSLKSHNKNSLSPRTCYGGNSTAPPSHAHATLRESQESAITIALRSVKYLRSSLRSMTYGADPYLMEYPSPASQTIAATLLPMGALDRDKETGAFSFNTPIPLECEVMARNFYRRYINPQSDLAIRFPVAVLESVKVAIQRDAVPINVFDESHQHVLYLLYRNVFPKYWEELVQ</sequence>
<organism evidence="3 4">
    <name type="scientific">Dimargaris verticillata</name>
    <dbReference type="NCBI Taxonomy" id="2761393"/>
    <lineage>
        <taxon>Eukaryota</taxon>
        <taxon>Fungi</taxon>
        <taxon>Fungi incertae sedis</taxon>
        <taxon>Zoopagomycota</taxon>
        <taxon>Kickxellomycotina</taxon>
        <taxon>Dimargaritomycetes</taxon>
        <taxon>Dimargaritales</taxon>
        <taxon>Dimargaritaceae</taxon>
        <taxon>Dimargaris</taxon>
    </lineage>
</organism>
<dbReference type="InterPro" id="IPR044926">
    <property type="entry name" value="RGS_subdomain_2"/>
</dbReference>
<protein>
    <recommendedName>
        <fullName evidence="2">RGS domain-containing protein</fullName>
    </recommendedName>
</protein>
<proteinExistence type="predicted"/>
<feature type="transmembrane region" description="Helical" evidence="1">
    <location>
        <begin position="208"/>
        <end position="230"/>
    </location>
</feature>
<dbReference type="AlphaFoldDB" id="A0A9W8B4Y2"/>
<keyword evidence="1" id="KW-0472">Membrane</keyword>
<evidence type="ECO:0000313" key="4">
    <source>
        <dbReference type="Proteomes" id="UP001151582"/>
    </source>
</evidence>
<keyword evidence="1" id="KW-0812">Transmembrane</keyword>
<feature type="transmembrane region" description="Helical" evidence="1">
    <location>
        <begin position="167"/>
        <end position="188"/>
    </location>
</feature>
<feature type="transmembrane region" description="Helical" evidence="1">
    <location>
        <begin position="270"/>
        <end position="295"/>
    </location>
</feature>
<dbReference type="PROSITE" id="PS50132">
    <property type="entry name" value="RGS"/>
    <property type="match status" value="1"/>
</dbReference>
<dbReference type="EMBL" id="JANBQB010000122">
    <property type="protein sequence ID" value="KAJ1981531.1"/>
    <property type="molecule type" value="Genomic_DNA"/>
</dbReference>
<feature type="transmembrane region" description="Helical" evidence="1">
    <location>
        <begin position="49"/>
        <end position="67"/>
    </location>
</feature>